<sequence length="70" mass="7707">CGALIQQQLLSNSDPFLHIILFLDNRESNLMSMGITEVGLRVAPNNPIAKALYEKSGFHITGFNMSKTLS</sequence>
<gene>
    <name evidence="1" type="ORF">PSI22_20415</name>
</gene>
<protein>
    <recommendedName>
        <fullName evidence="3">GNAT family N-acetyltransferase</fullName>
    </recommendedName>
</protein>
<dbReference type="EMBL" id="JAQRFO010000080">
    <property type="protein sequence ID" value="MDC9623934.1"/>
    <property type="molecule type" value="Genomic_DNA"/>
</dbReference>
<evidence type="ECO:0000313" key="1">
    <source>
        <dbReference type="EMBL" id="MDC9623934.1"/>
    </source>
</evidence>
<dbReference type="Proteomes" id="UP001214757">
    <property type="component" value="Unassembled WGS sequence"/>
</dbReference>
<organism evidence="1 2">
    <name type="scientific">Xenorhabdus aichiensis</name>
    <dbReference type="NCBI Taxonomy" id="3025874"/>
    <lineage>
        <taxon>Bacteria</taxon>
        <taxon>Pseudomonadati</taxon>
        <taxon>Pseudomonadota</taxon>
        <taxon>Gammaproteobacteria</taxon>
        <taxon>Enterobacterales</taxon>
        <taxon>Morganellaceae</taxon>
        <taxon>Xenorhabdus</taxon>
    </lineage>
</organism>
<evidence type="ECO:0008006" key="3">
    <source>
        <dbReference type="Google" id="ProtNLM"/>
    </source>
</evidence>
<comment type="caution">
    <text evidence="1">The sequence shown here is derived from an EMBL/GenBank/DDBJ whole genome shotgun (WGS) entry which is preliminary data.</text>
</comment>
<dbReference type="SUPFAM" id="SSF55729">
    <property type="entry name" value="Acyl-CoA N-acyltransferases (Nat)"/>
    <property type="match status" value="1"/>
</dbReference>
<reference evidence="1 2" key="1">
    <citation type="submission" date="2023-02" db="EMBL/GenBank/DDBJ databases">
        <title>Entomopathogenic bacteria.</title>
        <authorList>
            <person name="Machado R.A."/>
        </authorList>
    </citation>
    <scope>NUCLEOTIDE SEQUENCE [LARGE SCALE GENOMIC DNA]</scope>
    <source>
        <strain evidence="1 2">XENO-7</strain>
    </source>
</reference>
<feature type="non-terminal residue" evidence="1">
    <location>
        <position position="1"/>
    </location>
</feature>
<accession>A0ABT5M8C5</accession>
<name>A0ABT5M8C5_9GAMM</name>
<keyword evidence="2" id="KW-1185">Reference proteome</keyword>
<dbReference type="Gene3D" id="3.40.630.30">
    <property type="match status" value="1"/>
</dbReference>
<dbReference type="InterPro" id="IPR016181">
    <property type="entry name" value="Acyl_CoA_acyltransferase"/>
</dbReference>
<evidence type="ECO:0000313" key="2">
    <source>
        <dbReference type="Proteomes" id="UP001214757"/>
    </source>
</evidence>
<proteinExistence type="predicted"/>